<protein>
    <submittedName>
        <fullName evidence="3">Helix-turn-helix transcriptional regulator</fullName>
    </submittedName>
</protein>
<reference evidence="3" key="1">
    <citation type="submission" date="2020-05" db="EMBL/GenBank/DDBJ databases">
        <title>Identification of trans-AT polyketide cluster in two marine bacteria, producers of a novel glutaramide-containing polyketide sesbanimide D and analogs.</title>
        <authorList>
            <person name="Kacar D."/>
            <person name="Rodriguez P."/>
            <person name="Canedo L."/>
            <person name="Gonzalez E."/>
            <person name="Galan B."/>
            <person name="De La Calle F."/>
            <person name="Garcia J.L."/>
        </authorList>
    </citation>
    <scope>NUCLEOTIDE SEQUENCE</scope>
    <source>
        <strain evidence="3">PHM038</strain>
    </source>
</reference>
<gene>
    <name evidence="3" type="ORF">HK439_16565</name>
</gene>
<evidence type="ECO:0000313" key="4">
    <source>
        <dbReference type="Proteomes" id="UP000598467"/>
    </source>
</evidence>
<dbReference type="Pfam" id="PF12727">
    <property type="entry name" value="PBP_like"/>
    <property type="match status" value="1"/>
</dbReference>
<dbReference type="Proteomes" id="UP000598467">
    <property type="component" value="Unassembled WGS sequence"/>
</dbReference>
<dbReference type="PANTHER" id="PTHR38431:SF1">
    <property type="entry name" value="BLL2305 PROTEIN"/>
    <property type="match status" value="1"/>
</dbReference>
<dbReference type="InterPro" id="IPR024370">
    <property type="entry name" value="PBP_domain"/>
</dbReference>
<evidence type="ECO:0000259" key="1">
    <source>
        <dbReference type="Pfam" id="PF12727"/>
    </source>
</evidence>
<name>A0A926S5V5_9HYPH</name>
<organism evidence="3 4">
    <name type="scientific">Roseibium aggregatum</name>
    <dbReference type="NCBI Taxonomy" id="187304"/>
    <lineage>
        <taxon>Bacteria</taxon>
        <taxon>Pseudomonadati</taxon>
        <taxon>Pseudomonadota</taxon>
        <taxon>Alphaproteobacteria</taxon>
        <taxon>Hyphomicrobiales</taxon>
        <taxon>Stappiaceae</taxon>
        <taxon>Roseibium</taxon>
    </lineage>
</organism>
<proteinExistence type="predicted"/>
<accession>A0A926S5V5</accession>
<dbReference type="EMBL" id="JABFCZ010000018">
    <property type="protein sequence ID" value="MBD1547883.1"/>
    <property type="molecule type" value="Genomic_DNA"/>
</dbReference>
<dbReference type="InterPro" id="IPR010093">
    <property type="entry name" value="SinI_DNA-bd"/>
</dbReference>
<dbReference type="NCBIfam" id="TIGR01764">
    <property type="entry name" value="excise"/>
    <property type="match status" value="1"/>
</dbReference>
<feature type="domain" description="PBP" evidence="1">
    <location>
        <begin position="84"/>
        <end position="266"/>
    </location>
</feature>
<dbReference type="GO" id="GO:0003677">
    <property type="term" value="F:DNA binding"/>
    <property type="evidence" value="ECO:0007669"/>
    <property type="project" value="InterPro"/>
</dbReference>
<dbReference type="PANTHER" id="PTHR38431">
    <property type="entry name" value="BLL2305 PROTEIN"/>
    <property type="match status" value="1"/>
</dbReference>
<evidence type="ECO:0000259" key="2">
    <source>
        <dbReference type="Pfam" id="PF12728"/>
    </source>
</evidence>
<dbReference type="Pfam" id="PF12728">
    <property type="entry name" value="HTH_17"/>
    <property type="match status" value="1"/>
</dbReference>
<feature type="domain" description="Helix-turn-helix" evidence="2">
    <location>
        <begin position="8"/>
        <end position="56"/>
    </location>
</feature>
<comment type="caution">
    <text evidence="3">The sequence shown here is derived from an EMBL/GenBank/DDBJ whole genome shotgun (WGS) entry which is preliminary data.</text>
</comment>
<evidence type="ECO:0000313" key="3">
    <source>
        <dbReference type="EMBL" id="MBD1547883.1"/>
    </source>
</evidence>
<dbReference type="Gene3D" id="3.40.190.10">
    <property type="entry name" value="Periplasmic binding protein-like II"/>
    <property type="match status" value="1"/>
</dbReference>
<dbReference type="SUPFAM" id="SSF53850">
    <property type="entry name" value="Periplasmic binding protein-like II"/>
    <property type="match status" value="1"/>
</dbReference>
<sequence length="294" mass="32147">MMQDLPPYLTTRELADLIRVKERKVYDLAAAGEVPHSRATGKLLFPRDAVLAWIDRAGDAADEGHERPAVVLGSHDLLLEWALRESGCGLASLFDGSLDGIERLARKEGVAAGVHVPDMEDEDWNIEAVSSQFAFKSVVLIEWAKRHRGFIVPSGNPARIKTVADLAGKRLARRQQAAGTHVLLQKLVAAAGNNLEAAIVDGPTVRDEREAAQAVFGGDADVAFGLESAARQSRLDFVPVCTERFDLVVLRREYFEPAFQKLLAFARSEAFANKAEQLGGYDISDLGKVHFNGY</sequence>
<dbReference type="AlphaFoldDB" id="A0A926S5V5"/>
<dbReference type="InterPro" id="IPR041657">
    <property type="entry name" value="HTH_17"/>
</dbReference>